<dbReference type="PROSITE" id="PS52035">
    <property type="entry name" value="PEPTIDASE_M14"/>
    <property type="match status" value="4"/>
</dbReference>
<evidence type="ECO:0000256" key="11">
    <source>
        <dbReference type="SAM" id="Phobius"/>
    </source>
</evidence>
<keyword evidence="11" id="KW-0472">Membrane</keyword>
<name>A0A0D2X132_CAPO3</name>
<sequence>MRPSSKSRQNARRLPGVVGLAMLLLLLWQGVQAKIVDFSHHNYQALTDTLQQLHQAYPDITRVFSIGQSEQGRELWVLEISNEPGIEEVREPNFKYVGNMHGNEVVGREMLLHFIEHLCSNYGIDADVTFLVQSTHIFILPSMNPDGYEAASMQCVGVQGRANVHDIDLNRDFPDQYVAHASTPQKETQLLMNWITSTPFVLSANLHGGALVASYPFDDTRFGYTGYSAAPDDNVFRRLALAWASKNPKMATTVCPGDDKPFDQGITNGAAWYSLTGGMQDFNYLHSNCFEITVEMGCCKYPLAKELPDLWSDHLPSMLNYLWQVHTGVKGTIRDVSGKGLVGVSITVQGIDHVTTSIRFGDFFRLLVPGVHVLTFTMAGFEPKSVSVTVTDQPGNSVVVLDVVLERELATKYYSLDEINALLEDREQRFGLIAELVPLGQSELENIIWAIRISDNPQQDLEPGEPVIRLVAGSHGLATETLLDLIVFLTDHYGTDEAVTEIVDSNVIYIVPLAYPDAYESVVATAKCTPVDPIGFASWRTHGGQDVSRDFPDERGTPLQYVAQGEYDAFAAYTQLGEEHPAHIPRRETLVLLNWIRNTPFTLAATLQAGALVASIPYDSLALARNASTSPLNPTPAATKDEALFQSLAGSYARYNPSLKSGKPDGCGHSFATSGTAHGWEWRSSDLHDAPAAHGLTLSDYSLIHTSAIELTFGLGCCPTPPASSLESVWLAHRDGLLGFLLSSRMGVRGTVQNENNEYIRNARISVVGHDFVVTSSQSGEYARMLPPGTYTVSVSADNYEPQSKVVVVPPSSRTVKSSSGMSFDVYEPVTLNFVLEGGFSWGIHEYFEMRDGLIDLAQKYSHIAGAYPIGINPVTPGNNKLWALEITDHPGHLDFEEPQVALIGGLHGNDAVGREILYGFARYLVRNYATDARVSRLLNTTAIYILPSANPDGFDLAEEGLCNDPRGQDDLNGYDLDHNFPDRIDGSLEETDVQAETKDIIDWFTAQDFMISVSLEGGYLAAKYPYNRGDKADYTGFGPRNSSITLDDQELRTLARVYASNHPTMMLANNTNCGYPAPDLSDPGIINGATMAPEAHSLEDWTYVFSPAAFPLAVGLGCCKFPPRTDIEPYWNENFEPLMAILEHAHTGLKGAVVDNKTGDGLYLAKIAIHGQASHPGGRIIETTELGSYRRLLVPGVYNITASHPDYLPMTKQVTIVAGPATELLFKLVHRDDSNPSNPEQPAAPDLQLFYHDNPAMFAWLQSQAVKHRSIAKLLTIGYSVQLQPLYVMRITQDVSVEHTLRPKVRIVSNVHGNEAVGRELALNLIEYLLFHYAKDPDITALIESTDIYIMPSLNPDSYNETVSRGQCLEKQTDPFDDPVFSRGDWNANAVDLYAGFPHVHGEANPPADGVIPILPSFLSTQGREPEVAAYMNWTLKHSFVLSTVLRSGALVAVYPFDSSEPHKHGLLAPTDDEEVFESVTRTYAATHHSMSRGDSCSHHATYPDGIINGATWRETNGSMLDWSYVVGGVLETAIYVDCCRFPKLEEQLMVTWEANLNPLLSYLHQAQRMGINGIVLEFRNGGLVGVPNVEVHILGIARVIKTTSLGDFWWLLPAGTYNVTFSLPGYVIHTQVVQVQGMEHIRVLLEAPVEEEEETLLSNTTVVMIVMGCVIAVVLCVVGFVLYRVYKRYAGFSLLQTPEQMGEDDESDDDDDDDEEEGHEKVSKRRRQHRSRRRHGGRPAKGLQDKEVFDDDDDVDTADSKREAARGDDAENVKPKNRHSSSRSVQQRRPQHNDNATDDDDEEEIDVFDARRDVEKGNSLPMKRMR</sequence>
<keyword evidence="7" id="KW-0862">Zinc</keyword>
<feature type="domain" description="Peptidase M14" evidence="13">
    <location>
        <begin position="412"/>
        <end position="744"/>
    </location>
</feature>
<feature type="chain" id="PRO_5002254949" evidence="12">
    <location>
        <begin position="34"/>
        <end position="1828"/>
    </location>
</feature>
<dbReference type="InterPro" id="IPR050753">
    <property type="entry name" value="Peptidase_M14_domain"/>
</dbReference>
<dbReference type="SUPFAM" id="SSF49464">
    <property type="entry name" value="Carboxypeptidase regulatory domain-like"/>
    <property type="match status" value="4"/>
</dbReference>
<dbReference type="InParanoid" id="A0A0D2X132"/>
<dbReference type="Gene3D" id="2.60.40.1120">
    <property type="entry name" value="Carboxypeptidase-like, regulatory domain"/>
    <property type="match status" value="4"/>
</dbReference>
<evidence type="ECO:0000256" key="2">
    <source>
        <dbReference type="ARBA" id="ARBA00005988"/>
    </source>
</evidence>
<dbReference type="GO" id="GO:0006518">
    <property type="term" value="P:peptide metabolic process"/>
    <property type="evidence" value="ECO:0007669"/>
    <property type="project" value="TreeGrafter"/>
</dbReference>
<comment type="caution">
    <text evidence="9">Lacks conserved residue(s) required for the propagation of feature annotation.</text>
</comment>
<feature type="signal peptide" evidence="12">
    <location>
        <begin position="1"/>
        <end position="33"/>
    </location>
</feature>
<dbReference type="STRING" id="595528.A0A0D2X132"/>
<dbReference type="Proteomes" id="UP000008743">
    <property type="component" value="Unassembled WGS sequence"/>
</dbReference>
<keyword evidence="6" id="KW-0378">Hydrolase</keyword>
<dbReference type="PANTHER" id="PTHR11532">
    <property type="entry name" value="PROTEASE M14 CARBOXYPEPTIDASE"/>
    <property type="match status" value="1"/>
</dbReference>
<evidence type="ECO:0000256" key="5">
    <source>
        <dbReference type="ARBA" id="ARBA00022723"/>
    </source>
</evidence>
<evidence type="ECO:0000256" key="12">
    <source>
        <dbReference type="SAM" id="SignalP"/>
    </source>
</evidence>
<dbReference type="InterPro" id="IPR057246">
    <property type="entry name" value="CARBOXYPEPT_ZN_1"/>
</dbReference>
<dbReference type="CDD" id="cd11308">
    <property type="entry name" value="Peptidase_M14NE-CP-C_like"/>
    <property type="match status" value="4"/>
</dbReference>
<dbReference type="SMART" id="SM00631">
    <property type="entry name" value="Zn_pept"/>
    <property type="match status" value="3"/>
</dbReference>
<dbReference type="GO" id="GO:0004181">
    <property type="term" value="F:metallocarboxypeptidase activity"/>
    <property type="evidence" value="ECO:0007669"/>
    <property type="project" value="InterPro"/>
</dbReference>
<feature type="domain" description="Peptidase M14" evidence="13">
    <location>
        <begin position="1251"/>
        <end position="1568"/>
    </location>
</feature>
<dbReference type="InterPro" id="IPR057247">
    <property type="entry name" value="CARBOXYPEPT_ZN_2"/>
</dbReference>
<evidence type="ECO:0000256" key="10">
    <source>
        <dbReference type="SAM" id="MobiDB-lite"/>
    </source>
</evidence>
<keyword evidence="4" id="KW-0645">Protease</keyword>
<feature type="compositionally biased region" description="Acidic residues" evidence="10">
    <location>
        <begin position="1798"/>
        <end position="1809"/>
    </location>
</feature>
<comment type="cofactor">
    <cofactor evidence="1">
        <name>Zn(2+)</name>
        <dbReference type="ChEBI" id="CHEBI:29105"/>
    </cofactor>
</comment>
<accession>A0A0D2X132</accession>
<evidence type="ECO:0000259" key="13">
    <source>
        <dbReference type="PROSITE" id="PS52035"/>
    </source>
</evidence>
<dbReference type="PhylomeDB" id="A0A0D2X132"/>
<evidence type="ECO:0000256" key="8">
    <source>
        <dbReference type="ARBA" id="ARBA00023180"/>
    </source>
</evidence>
<feature type="domain" description="Peptidase M14" evidence="13">
    <location>
        <begin position="843"/>
        <end position="1146"/>
    </location>
</feature>
<dbReference type="PANTHER" id="PTHR11532:SF57">
    <property type="entry name" value="CARBOXYPEPTIDASE D, B"/>
    <property type="match status" value="1"/>
</dbReference>
<feature type="compositionally biased region" description="Basic residues" evidence="10">
    <location>
        <begin position="1724"/>
        <end position="1740"/>
    </location>
</feature>
<dbReference type="MEROPS" id="M14.016"/>
<feature type="compositionally biased region" description="Acidic residues" evidence="10">
    <location>
        <begin position="1750"/>
        <end position="1759"/>
    </location>
</feature>
<dbReference type="GO" id="GO:0016485">
    <property type="term" value="P:protein processing"/>
    <property type="evidence" value="ECO:0007669"/>
    <property type="project" value="TreeGrafter"/>
</dbReference>
<dbReference type="GO" id="GO:0005615">
    <property type="term" value="C:extracellular space"/>
    <property type="evidence" value="ECO:0007669"/>
    <property type="project" value="TreeGrafter"/>
</dbReference>
<dbReference type="SUPFAM" id="SSF53187">
    <property type="entry name" value="Zn-dependent exopeptidases"/>
    <property type="match status" value="4"/>
</dbReference>
<evidence type="ECO:0000313" key="14">
    <source>
        <dbReference type="EMBL" id="KJE90104.1"/>
    </source>
</evidence>
<keyword evidence="12" id="KW-0732">Signal</keyword>
<keyword evidence="3 14" id="KW-0121">Carboxypeptidase</keyword>
<feature type="active site" description="Proton donor/acceptor" evidence="9">
    <location>
        <position position="295"/>
    </location>
</feature>
<dbReference type="InterPro" id="IPR008969">
    <property type="entry name" value="CarboxyPept-like_regulatory"/>
</dbReference>
<dbReference type="PROSITE" id="PS00132">
    <property type="entry name" value="CARBOXYPEPT_ZN_1"/>
    <property type="match status" value="2"/>
</dbReference>
<evidence type="ECO:0000256" key="9">
    <source>
        <dbReference type="PROSITE-ProRule" id="PRU01379"/>
    </source>
</evidence>
<feature type="compositionally biased region" description="Basic and acidic residues" evidence="10">
    <location>
        <begin position="1760"/>
        <end position="1776"/>
    </location>
</feature>
<protein>
    <submittedName>
        <fullName evidence="14">Carboxypeptidase D</fullName>
    </submittedName>
</protein>
<dbReference type="EMBL" id="KE346361">
    <property type="protein sequence ID" value="KJE90104.1"/>
    <property type="molecule type" value="Genomic_DNA"/>
</dbReference>
<evidence type="ECO:0000256" key="7">
    <source>
        <dbReference type="ARBA" id="ARBA00022833"/>
    </source>
</evidence>
<dbReference type="RefSeq" id="XP_004364323.2">
    <property type="nucleotide sequence ID" value="XM_004364266.2"/>
</dbReference>
<evidence type="ECO:0000256" key="3">
    <source>
        <dbReference type="ARBA" id="ARBA00022645"/>
    </source>
</evidence>
<dbReference type="eggNOG" id="KOG2649">
    <property type="taxonomic scope" value="Eukaryota"/>
</dbReference>
<evidence type="ECO:0000256" key="4">
    <source>
        <dbReference type="ARBA" id="ARBA00022670"/>
    </source>
</evidence>
<keyword evidence="8" id="KW-0325">Glycoprotein</keyword>
<keyword evidence="11" id="KW-0812">Transmembrane</keyword>
<dbReference type="Pfam" id="PF00246">
    <property type="entry name" value="Peptidase_M14"/>
    <property type="match status" value="4"/>
</dbReference>
<keyword evidence="11" id="KW-1133">Transmembrane helix</keyword>
<dbReference type="FunFam" id="3.40.630.10:FF:000020">
    <property type="entry name" value="Carboxypeptidase D"/>
    <property type="match status" value="1"/>
</dbReference>
<organism evidence="14 15">
    <name type="scientific">Capsaspora owczarzaki (strain ATCC 30864)</name>
    <dbReference type="NCBI Taxonomy" id="595528"/>
    <lineage>
        <taxon>Eukaryota</taxon>
        <taxon>Filasterea</taxon>
        <taxon>Capsaspora</taxon>
    </lineage>
</organism>
<dbReference type="PRINTS" id="PR00765">
    <property type="entry name" value="CRBOXYPTASEA"/>
</dbReference>
<dbReference type="Pfam" id="PF13620">
    <property type="entry name" value="CarboxypepD_reg"/>
    <property type="match status" value="2"/>
</dbReference>
<feature type="region of interest" description="Disordered" evidence="10">
    <location>
        <begin position="1701"/>
        <end position="1828"/>
    </location>
</feature>
<dbReference type="Gene3D" id="3.40.630.10">
    <property type="entry name" value="Zn peptidases"/>
    <property type="match status" value="4"/>
</dbReference>
<gene>
    <name evidence="14" type="ORF">CAOG_001455</name>
</gene>
<evidence type="ECO:0000256" key="1">
    <source>
        <dbReference type="ARBA" id="ARBA00001947"/>
    </source>
</evidence>
<feature type="domain" description="Peptidase M14" evidence="13">
    <location>
        <begin position="39"/>
        <end position="325"/>
    </location>
</feature>
<dbReference type="PROSITE" id="PS00133">
    <property type="entry name" value="CARBOXYPEPT_ZN_2"/>
    <property type="match status" value="1"/>
</dbReference>
<feature type="transmembrane region" description="Helical" evidence="11">
    <location>
        <begin position="1664"/>
        <end position="1685"/>
    </location>
</feature>
<reference evidence="15" key="1">
    <citation type="submission" date="2011-02" db="EMBL/GenBank/DDBJ databases">
        <title>The Genome Sequence of Capsaspora owczarzaki ATCC 30864.</title>
        <authorList>
            <person name="Russ C."/>
            <person name="Cuomo C."/>
            <person name="Burger G."/>
            <person name="Gray M.W."/>
            <person name="Holland P.W.H."/>
            <person name="King N."/>
            <person name="Lang F.B.F."/>
            <person name="Roger A.J."/>
            <person name="Ruiz-Trillo I."/>
            <person name="Young S.K."/>
            <person name="Zeng Q."/>
            <person name="Gargeya S."/>
            <person name="Alvarado L."/>
            <person name="Berlin A."/>
            <person name="Chapman S.B."/>
            <person name="Chen Z."/>
            <person name="Freedman E."/>
            <person name="Gellesch M."/>
            <person name="Goldberg J."/>
            <person name="Griggs A."/>
            <person name="Gujja S."/>
            <person name="Heilman E."/>
            <person name="Heiman D."/>
            <person name="Howarth C."/>
            <person name="Mehta T."/>
            <person name="Neiman D."/>
            <person name="Pearson M."/>
            <person name="Roberts A."/>
            <person name="Saif S."/>
            <person name="Shea T."/>
            <person name="Shenoy N."/>
            <person name="Sisk P."/>
            <person name="Stolte C."/>
            <person name="Sykes S."/>
            <person name="White J."/>
            <person name="Yandava C."/>
            <person name="Haas B."/>
            <person name="Nusbaum C."/>
            <person name="Birren B."/>
        </authorList>
    </citation>
    <scope>NUCLEOTIDE SEQUENCE</scope>
    <source>
        <strain evidence="15">ATCC 30864</strain>
    </source>
</reference>
<dbReference type="GO" id="GO:0008270">
    <property type="term" value="F:zinc ion binding"/>
    <property type="evidence" value="ECO:0007669"/>
    <property type="project" value="InterPro"/>
</dbReference>
<keyword evidence="15" id="KW-1185">Reference proteome</keyword>
<keyword evidence="5" id="KW-0479">Metal-binding</keyword>
<comment type="similarity">
    <text evidence="2 9">Belongs to the peptidase M14 family.</text>
</comment>
<evidence type="ECO:0000256" key="6">
    <source>
        <dbReference type="ARBA" id="ARBA00022801"/>
    </source>
</evidence>
<evidence type="ECO:0000313" key="15">
    <source>
        <dbReference type="Proteomes" id="UP000008743"/>
    </source>
</evidence>
<dbReference type="InterPro" id="IPR000834">
    <property type="entry name" value="Peptidase_M14"/>
</dbReference>
<proteinExistence type="inferred from homology"/>
<dbReference type="CDD" id="cd03858">
    <property type="entry name" value="M14_CP_N-E_like"/>
    <property type="match status" value="1"/>
</dbReference>
<dbReference type="OrthoDB" id="10249045at2759"/>
<feature type="compositionally biased region" description="Acidic residues" evidence="10">
    <location>
        <begin position="1703"/>
        <end position="1719"/>
    </location>
</feature>